<dbReference type="EMBL" id="CAJFCJ010000019">
    <property type="protein sequence ID" value="CAD5123816.1"/>
    <property type="molecule type" value="Genomic_DNA"/>
</dbReference>
<sequence length="651" mass="75556">MLTFLVLKERSKTFCNFWRLGASYASIQLSEKRKSTYTKTKEYKGKLNQNFNIPRNVSDKLRSVIQPSIPFDLFLEEKCHPKLKNVLESNKIGEEIRQLSNQELCKLILLEDTSKKSDSQHRVIEIECIRRIPKIAIKDLVDIADALYLSQTNNLKFFRSLCTYLDNEWNNLNLKTKDVISLIFYISNYRSIPISVMAHFEKFTCQNIELLTGNEVGVICHTFFVTNTSFRSYKTIDCVSKKLLHDFHKIDAQHIANILKTLRHAGYNSTAYFGKLGDNLVSSSFINETAYNLTHIVHTFASARIIHEKLFDKILNRIVYLLRNKKDSLRTKDLIKIVWSASSLQHPIQHNLLNSLIDILTNKHNRQMFPEAFVDGVLSLCMNNVVHSKLLNDSLKQCQEITVQNRFLQMNHQYMILNDFCKSLGSEYKGFLIKNEWFSKSAVREAPNLCVELERRQGLASIWCSLHRLLGGSNYVKCEHILQSTKIADIMISMDRKKNFVPILYNPANTRSGININLKSSPRLINPFDVAREIDNRKLASSTKRKSVIEELESFQSNSNKSITNCFHRSYHKEPNSNRMIVIKVFGWNQYLRNSSTILGLHNLEIGILNRFGFDVLILNPKDMMTITSFSEKERDRYCQENILNVLRREL</sequence>
<dbReference type="Proteomes" id="UP000549394">
    <property type="component" value="Unassembled WGS sequence"/>
</dbReference>
<protein>
    <submittedName>
        <fullName evidence="1">DgyrCDS12127</fullName>
    </submittedName>
</protein>
<reference evidence="1 2" key="1">
    <citation type="submission" date="2020-08" db="EMBL/GenBank/DDBJ databases">
        <authorList>
            <person name="Hejnol A."/>
        </authorList>
    </citation>
    <scope>NUCLEOTIDE SEQUENCE [LARGE SCALE GENOMIC DNA]</scope>
</reference>
<evidence type="ECO:0000313" key="1">
    <source>
        <dbReference type="EMBL" id="CAD5123816.1"/>
    </source>
</evidence>
<keyword evidence="2" id="KW-1185">Reference proteome</keyword>
<dbReference type="AlphaFoldDB" id="A0A7I8W5J5"/>
<accession>A0A7I8W5J5</accession>
<organism evidence="1 2">
    <name type="scientific">Dimorphilus gyrociliatus</name>
    <dbReference type="NCBI Taxonomy" id="2664684"/>
    <lineage>
        <taxon>Eukaryota</taxon>
        <taxon>Metazoa</taxon>
        <taxon>Spiralia</taxon>
        <taxon>Lophotrochozoa</taxon>
        <taxon>Annelida</taxon>
        <taxon>Polychaeta</taxon>
        <taxon>Polychaeta incertae sedis</taxon>
        <taxon>Dinophilidae</taxon>
        <taxon>Dimorphilus</taxon>
    </lineage>
</organism>
<gene>
    <name evidence="1" type="ORF">DGYR_LOCUS11449</name>
</gene>
<evidence type="ECO:0000313" key="2">
    <source>
        <dbReference type="Proteomes" id="UP000549394"/>
    </source>
</evidence>
<name>A0A7I8W5J5_9ANNE</name>
<dbReference type="OrthoDB" id="10064757at2759"/>
<proteinExistence type="predicted"/>
<comment type="caution">
    <text evidence="1">The sequence shown here is derived from an EMBL/GenBank/DDBJ whole genome shotgun (WGS) entry which is preliminary data.</text>
</comment>